<feature type="transmembrane region" description="Helical" evidence="1">
    <location>
        <begin position="37"/>
        <end position="55"/>
    </location>
</feature>
<evidence type="ECO:0000313" key="3">
    <source>
        <dbReference type="Proteomes" id="UP000228775"/>
    </source>
</evidence>
<dbReference type="AlphaFoldDB" id="A0A2M7AY51"/>
<evidence type="ECO:0000256" key="1">
    <source>
        <dbReference type="SAM" id="Phobius"/>
    </source>
</evidence>
<dbReference type="Proteomes" id="UP000228775">
    <property type="component" value="Unassembled WGS sequence"/>
</dbReference>
<evidence type="ECO:0000313" key="2">
    <source>
        <dbReference type="EMBL" id="PIU75552.1"/>
    </source>
</evidence>
<sequence length="84" mass="9230">MNLKRYLEQISLLTIFSIILTIANLLLATILHCDYPAADISGVIFLTGIVARIYIAKNKMQGKILADAAIIIGFIGYFVLISLC</sequence>
<gene>
    <name evidence="2" type="ORF">COS76_00260</name>
</gene>
<protein>
    <submittedName>
        <fullName evidence="2">Uncharacterized protein</fullName>
    </submittedName>
</protein>
<feature type="transmembrane region" description="Helical" evidence="1">
    <location>
        <begin position="64"/>
        <end position="83"/>
    </location>
</feature>
<keyword evidence="1" id="KW-1133">Transmembrane helix</keyword>
<name>A0A2M7AY51_9BACT</name>
<keyword evidence="1" id="KW-0812">Transmembrane</keyword>
<feature type="transmembrane region" description="Helical" evidence="1">
    <location>
        <begin position="12"/>
        <end position="31"/>
    </location>
</feature>
<reference evidence="3" key="1">
    <citation type="submission" date="2017-09" db="EMBL/GenBank/DDBJ databases">
        <title>Depth-based differentiation of microbial function through sediment-hosted aquifers and enrichment of novel symbionts in the deep terrestrial subsurface.</title>
        <authorList>
            <person name="Probst A.J."/>
            <person name="Ladd B."/>
            <person name="Jarett J.K."/>
            <person name="Geller-Mcgrath D.E."/>
            <person name="Sieber C.M.K."/>
            <person name="Emerson J.B."/>
            <person name="Anantharaman K."/>
            <person name="Thomas B.C."/>
            <person name="Malmstrom R."/>
            <person name="Stieglmeier M."/>
            <person name="Klingl A."/>
            <person name="Woyke T."/>
            <person name="Ryan C.M."/>
            <person name="Banfield J.F."/>
        </authorList>
    </citation>
    <scope>NUCLEOTIDE SEQUENCE [LARGE SCALE GENOMIC DNA]</scope>
</reference>
<dbReference type="EMBL" id="PEVY01000004">
    <property type="protein sequence ID" value="PIU75552.1"/>
    <property type="molecule type" value="Genomic_DNA"/>
</dbReference>
<comment type="caution">
    <text evidence="2">The sequence shown here is derived from an EMBL/GenBank/DDBJ whole genome shotgun (WGS) entry which is preliminary data.</text>
</comment>
<accession>A0A2M7AY51</accession>
<keyword evidence="1" id="KW-0472">Membrane</keyword>
<organism evidence="2 3">
    <name type="scientific">Candidatus Portnoybacteria bacterium CG06_land_8_20_14_3_00_39_12</name>
    <dbReference type="NCBI Taxonomy" id="1974809"/>
    <lineage>
        <taxon>Bacteria</taxon>
        <taxon>Candidatus Portnoyibacteriota</taxon>
    </lineage>
</organism>
<proteinExistence type="predicted"/>